<evidence type="ECO:0000256" key="2">
    <source>
        <dbReference type="ARBA" id="ARBA00022771"/>
    </source>
</evidence>
<keyword evidence="2 4" id="KW-0863">Zinc-finger</keyword>
<dbReference type="OrthoDB" id="2945048at2759"/>
<keyword evidence="1" id="KW-0479">Metal-binding</keyword>
<evidence type="ECO:0000259" key="5">
    <source>
        <dbReference type="PROSITE" id="PS50865"/>
    </source>
</evidence>
<dbReference type="STRING" id="139420.A0A371DI67"/>
<reference evidence="6 7" key="1">
    <citation type="journal article" date="2018" name="Biotechnol. Biofuels">
        <title>Integrative visual omics of the white-rot fungus Polyporus brumalis exposes the biotechnological potential of its oxidative enzymes for delignifying raw plant biomass.</title>
        <authorList>
            <person name="Miyauchi S."/>
            <person name="Rancon A."/>
            <person name="Drula E."/>
            <person name="Hage H."/>
            <person name="Chaduli D."/>
            <person name="Favel A."/>
            <person name="Grisel S."/>
            <person name="Henrissat B."/>
            <person name="Herpoel-Gimbert I."/>
            <person name="Ruiz-Duenas F.J."/>
            <person name="Chevret D."/>
            <person name="Hainaut M."/>
            <person name="Lin J."/>
            <person name="Wang M."/>
            <person name="Pangilinan J."/>
            <person name="Lipzen A."/>
            <person name="Lesage-Meessen L."/>
            <person name="Navarro D."/>
            <person name="Riley R."/>
            <person name="Grigoriev I.V."/>
            <person name="Zhou S."/>
            <person name="Raouche S."/>
            <person name="Rosso M.N."/>
        </authorList>
    </citation>
    <scope>NUCLEOTIDE SEQUENCE [LARGE SCALE GENOMIC DNA]</scope>
    <source>
        <strain evidence="6 7">BRFM 1820</strain>
    </source>
</reference>
<dbReference type="Gene3D" id="6.10.140.2220">
    <property type="match status" value="1"/>
</dbReference>
<dbReference type="PROSITE" id="PS50865">
    <property type="entry name" value="ZF_MYND_2"/>
    <property type="match status" value="1"/>
</dbReference>
<dbReference type="SUPFAM" id="SSF144232">
    <property type="entry name" value="HIT/MYND zinc finger-like"/>
    <property type="match status" value="1"/>
</dbReference>
<proteinExistence type="predicted"/>
<sequence>MPRCEGGSSKDLLRCSACSMAFYCSRECQKMHWRKDHKSACSFYAVNRDHAIKISGNPRAWTDLVTWTQYHHASLVNASLACYLRRVAVGKAGPDTVTMLHLEMRYLNDRKLPPHRQFELCEARFVSPGDKKWAGMCGIATCYRPAAVAMGKREMPHTYWGTGGYLLTVRFRKEPVDIGEDYVPFWKHFAIDQERAHARPACRNPLDQLEENIREGRKMRFCCGRIEGAPTCCCGGWTHETVSVISRAPADRG</sequence>
<dbReference type="InterPro" id="IPR002893">
    <property type="entry name" value="Znf_MYND"/>
</dbReference>
<dbReference type="EMBL" id="KZ857391">
    <property type="protein sequence ID" value="RDX52225.1"/>
    <property type="molecule type" value="Genomic_DNA"/>
</dbReference>
<evidence type="ECO:0000256" key="3">
    <source>
        <dbReference type="ARBA" id="ARBA00022833"/>
    </source>
</evidence>
<evidence type="ECO:0000256" key="1">
    <source>
        <dbReference type="ARBA" id="ARBA00022723"/>
    </source>
</evidence>
<accession>A0A371DI67</accession>
<dbReference type="GO" id="GO:0008270">
    <property type="term" value="F:zinc ion binding"/>
    <property type="evidence" value="ECO:0007669"/>
    <property type="project" value="UniProtKB-KW"/>
</dbReference>
<feature type="domain" description="MYND-type" evidence="5">
    <location>
        <begin position="1"/>
        <end position="41"/>
    </location>
</feature>
<name>A0A371DI67_9APHY</name>
<dbReference type="Proteomes" id="UP000256964">
    <property type="component" value="Unassembled WGS sequence"/>
</dbReference>
<gene>
    <name evidence="6" type="ORF">OH76DRAFT_1345694</name>
</gene>
<dbReference type="AlphaFoldDB" id="A0A371DI67"/>
<evidence type="ECO:0000313" key="6">
    <source>
        <dbReference type="EMBL" id="RDX52225.1"/>
    </source>
</evidence>
<keyword evidence="7" id="KW-1185">Reference proteome</keyword>
<evidence type="ECO:0000256" key="4">
    <source>
        <dbReference type="PROSITE-ProRule" id="PRU00134"/>
    </source>
</evidence>
<organism evidence="6 7">
    <name type="scientific">Lentinus brumalis</name>
    <dbReference type="NCBI Taxonomy" id="2498619"/>
    <lineage>
        <taxon>Eukaryota</taxon>
        <taxon>Fungi</taxon>
        <taxon>Dikarya</taxon>
        <taxon>Basidiomycota</taxon>
        <taxon>Agaricomycotina</taxon>
        <taxon>Agaricomycetes</taxon>
        <taxon>Polyporales</taxon>
        <taxon>Polyporaceae</taxon>
        <taxon>Lentinus</taxon>
    </lineage>
</organism>
<evidence type="ECO:0000313" key="7">
    <source>
        <dbReference type="Proteomes" id="UP000256964"/>
    </source>
</evidence>
<keyword evidence="3" id="KW-0862">Zinc</keyword>
<protein>
    <recommendedName>
        <fullName evidence="5">MYND-type domain-containing protein</fullName>
    </recommendedName>
</protein>
<dbReference type="Pfam" id="PF01753">
    <property type="entry name" value="zf-MYND"/>
    <property type="match status" value="1"/>
</dbReference>